<dbReference type="Pfam" id="PF05913">
    <property type="entry name" value="MupG_C"/>
    <property type="match status" value="1"/>
</dbReference>
<dbReference type="InterPro" id="IPR017853">
    <property type="entry name" value="GH"/>
</dbReference>
<keyword evidence="4" id="KW-1185">Reference proteome</keyword>
<dbReference type="InterPro" id="IPR029000">
    <property type="entry name" value="Cyclophilin-like_dom_sf"/>
</dbReference>
<dbReference type="InterPro" id="IPR043894">
    <property type="entry name" value="MupG_C"/>
</dbReference>
<organism evidence="3 4">
    <name type="scientific">Collinsella ureilytica</name>
    <dbReference type="NCBI Taxonomy" id="2869515"/>
    <lineage>
        <taxon>Bacteria</taxon>
        <taxon>Bacillati</taxon>
        <taxon>Actinomycetota</taxon>
        <taxon>Coriobacteriia</taxon>
        <taxon>Coriobacteriales</taxon>
        <taxon>Coriobacteriaceae</taxon>
        <taxon>Collinsella</taxon>
    </lineage>
</organism>
<comment type="caution">
    <text evidence="3">The sequence shown here is derived from an EMBL/GenBank/DDBJ whole genome shotgun (WGS) entry which is preliminary data.</text>
</comment>
<dbReference type="Gene3D" id="3.20.20.70">
    <property type="entry name" value="Aldolase class I"/>
    <property type="match status" value="1"/>
</dbReference>
<dbReference type="SUPFAM" id="SSF51445">
    <property type="entry name" value="(Trans)glycosidases"/>
    <property type="match status" value="1"/>
</dbReference>
<dbReference type="SUPFAM" id="SSF50891">
    <property type="entry name" value="Cyclophilin-like"/>
    <property type="match status" value="1"/>
</dbReference>
<proteinExistence type="predicted"/>
<evidence type="ECO:0000259" key="2">
    <source>
        <dbReference type="Pfam" id="PF19200"/>
    </source>
</evidence>
<dbReference type="PANTHER" id="PTHR38435">
    <property type="match status" value="1"/>
</dbReference>
<dbReference type="InterPro" id="IPR043797">
    <property type="entry name" value="MupG_N"/>
</dbReference>
<feature type="domain" description="6-phospho-N-acetylmuramidase N-terminal" evidence="2">
    <location>
        <begin position="3"/>
        <end position="232"/>
    </location>
</feature>
<sequence length="404" mass="43752">MKTGISLYLSSGAQATREVLARAAASGVSLVFTSLHIPEDAGGISLSDAKDLIEQVRSAKMELMVDVGPETCSLLGCQSVEDLAALGITSIRLDYGFTHNEVAELSHTFRIVCNASTVSREDIRAWKAAGADLSRFTACHNYYPKPLTGLSMSDLRQINERLNAWGLEVLAFVPGDGERRGPLHEGLPTIEVHRAHPEMLAEQALDLVYQGGCDGVIVGDIGLSTNSWNRMAQISQGFVDLRCEFESGFEYLDGQIHHDRPDSSSYVFRSQESRSTLRTVASSAYVDASDSEPFVCAQCADSDMQPADLGAQAACVQPVVAGSQPVGVSTQSVDSSVQRTCARPQGTISIANADYLRYEGEFEIARQDLAGDPRQMLAGRVCAQDLHLLKLVRSGFGIRFKRVE</sequence>
<dbReference type="EMBL" id="JAIMFO010000005">
    <property type="protein sequence ID" value="MBY4797548.1"/>
    <property type="molecule type" value="Genomic_DNA"/>
</dbReference>
<dbReference type="PANTHER" id="PTHR38435:SF2">
    <property type="entry name" value="DUF871 DOMAIN-CONTAINING PROTEIN"/>
    <property type="match status" value="1"/>
</dbReference>
<dbReference type="RefSeq" id="WP_222199258.1">
    <property type="nucleotide sequence ID" value="NZ_JAIMFO010000005.1"/>
</dbReference>
<evidence type="ECO:0000259" key="1">
    <source>
        <dbReference type="Pfam" id="PF05913"/>
    </source>
</evidence>
<dbReference type="Proteomes" id="UP000700908">
    <property type="component" value="Unassembled WGS sequence"/>
</dbReference>
<gene>
    <name evidence="3" type="ORF">K6V98_04155</name>
</gene>
<dbReference type="Pfam" id="PF19200">
    <property type="entry name" value="MupG_N"/>
    <property type="match status" value="1"/>
</dbReference>
<evidence type="ECO:0000313" key="4">
    <source>
        <dbReference type="Proteomes" id="UP000700908"/>
    </source>
</evidence>
<protein>
    <submittedName>
        <fullName evidence="3">MupG family TIM beta-alpha barrel fold protein</fullName>
    </submittedName>
</protein>
<accession>A0ABS7MJQ1</accession>
<evidence type="ECO:0000313" key="3">
    <source>
        <dbReference type="EMBL" id="MBY4797548.1"/>
    </source>
</evidence>
<dbReference type="InterPro" id="IPR013785">
    <property type="entry name" value="Aldolase_TIM"/>
</dbReference>
<reference evidence="3 4" key="1">
    <citation type="submission" date="2021-08" db="EMBL/GenBank/DDBJ databases">
        <title>Collinsella faecalis sp. nov. isolated from swine faeces.</title>
        <authorList>
            <person name="Oh B.S."/>
            <person name="Lee J.H."/>
        </authorList>
    </citation>
    <scope>NUCLEOTIDE SEQUENCE [LARGE SCALE GENOMIC DNA]</scope>
    <source>
        <strain evidence="3 4">AGMB00827</strain>
    </source>
</reference>
<feature type="domain" description="6-phospho-N-acetylmuramidase C-terminal" evidence="1">
    <location>
        <begin position="337"/>
        <end position="400"/>
    </location>
</feature>
<dbReference type="InterPro" id="IPR008589">
    <property type="entry name" value="MupG"/>
</dbReference>
<name>A0ABS7MJQ1_9ACTN</name>
<dbReference type="Gene3D" id="2.40.100.10">
    <property type="entry name" value="Cyclophilin-like"/>
    <property type="match status" value="1"/>
</dbReference>